<dbReference type="RefSeq" id="WP_152265334.1">
    <property type="nucleotide sequence ID" value="NZ_VOKX01000107.1"/>
</dbReference>
<dbReference type="Proteomes" id="UP000327000">
    <property type="component" value="Unassembled WGS sequence"/>
</dbReference>
<reference evidence="1 2" key="1">
    <citation type="journal article" date="2019" name="Microb. Cell Fact.">
        <title>Exploring novel herbicidin analogues by transcriptional regulator overexpression and MS/MS molecular networking.</title>
        <authorList>
            <person name="Shi Y."/>
            <person name="Gu R."/>
            <person name="Li Y."/>
            <person name="Wang X."/>
            <person name="Ren W."/>
            <person name="Li X."/>
            <person name="Wang L."/>
            <person name="Xie Y."/>
            <person name="Hong B."/>
        </authorList>
    </citation>
    <scope>NUCLEOTIDE SEQUENCE [LARGE SCALE GENOMIC DNA]</scope>
    <source>
        <strain evidence="1 2">US-43</strain>
    </source>
</reference>
<dbReference type="Gene3D" id="2.30.320.10">
    <property type="entry name" value="YwqG-like"/>
    <property type="match status" value="1"/>
</dbReference>
<evidence type="ECO:0000313" key="2">
    <source>
        <dbReference type="Proteomes" id="UP000327000"/>
    </source>
</evidence>
<gene>
    <name evidence="1" type="ORF">FRZ00_27100</name>
</gene>
<evidence type="ECO:0008006" key="3">
    <source>
        <dbReference type="Google" id="ProtNLM"/>
    </source>
</evidence>
<proteinExistence type="predicted"/>
<evidence type="ECO:0000313" key="1">
    <source>
        <dbReference type="EMBL" id="KAB7835557.1"/>
    </source>
</evidence>
<organism evidence="1 2">
    <name type="scientific">Streptomyces mobaraensis</name>
    <name type="common">Streptoverticillium mobaraense</name>
    <dbReference type="NCBI Taxonomy" id="35621"/>
    <lineage>
        <taxon>Bacteria</taxon>
        <taxon>Bacillati</taxon>
        <taxon>Actinomycetota</taxon>
        <taxon>Actinomycetes</taxon>
        <taxon>Kitasatosporales</taxon>
        <taxon>Streptomycetaceae</taxon>
        <taxon>Streptomyces</taxon>
    </lineage>
</organism>
<protein>
    <recommendedName>
        <fullName evidence="3">DUF1963 domain-containing protein</fullName>
    </recommendedName>
</protein>
<name>A0A5N5W2W8_STRMB</name>
<sequence>MLDPPQPDRADEGYLPRPCVLDPVEVVDLPDQEELPDDLRAEAERWAEAHGAEYHRALACRPGWKVGGWPSWHLTDLMPIDCTCGARMQLLLTVDSDDDGPNVCVGRYGELRVFTCPADRSHPVRLNIQ</sequence>
<accession>A0A5N5W2W8</accession>
<comment type="caution">
    <text evidence="1">The sequence shown here is derived from an EMBL/GenBank/DDBJ whole genome shotgun (WGS) entry which is preliminary data.</text>
</comment>
<dbReference type="AlphaFoldDB" id="A0A5N5W2W8"/>
<dbReference type="OrthoDB" id="4332009at2"/>
<keyword evidence="2" id="KW-1185">Reference proteome</keyword>
<dbReference type="EMBL" id="VOKX01000107">
    <property type="protein sequence ID" value="KAB7835557.1"/>
    <property type="molecule type" value="Genomic_DNA"/>
</dbReference>